<dbReference type="SUPFAM" id="SSF52540">
    <property type="entry name" value="P-loop containing nucleoside triphosphate hydrolases"/>
    <property type="match status" value="1"/>
</dbReference>
<organism evidence="2 3">
    <name type="scientific">Dehalobacterium formicoaceticum</name>
    <dbReference type="NCBI Taxonomy" id="51515"/>
    <lineage>
        <taxon>Bacteria</taxon>
        <taxon>Bacillati</taxon>
        <taxon>Bacillota</taxon>
        <taxon>Clostridia</taxon>
        <taxon>Eubacteriales</taxon>
        <taxon>Peptococcaceae</taxon>
        <taxon>Dehalobacterium</taxon>
    </lineage>
</organism>
<name>A0ABT1Y411_9FIRM</name>
<dbReference type="EMBL" id="JANPWE010000003">
    <property type="protein sequence ID" value="MCR6545613.1"/>
    <property type="molecule type" value="Genomic_DNA"/>
</dbReference>
<dbReference type="InterPro" id="IPR027417">
    <property type="entry name" value="P-loop_NTPase"/>
</dbReference>
<gene>
    <name evidence="2" type="ORF">NVS47_08820</name>
</gene>
<dbReference type="InterPro" id="IPR006083">
    <property type="entry name" value="PRK/URK"/>
</dbReference>
<dbReference type="Gene3D" id="3.40.50.300">
    <property type="entry name" value="P-loop containing nucleotide triphosphate hydrolases"/>
    <property type="match status" value="1"/>
</dbReference>
<reference evidence="2 3" key="1">
    <citation type="submission" date="2022-08" db="EMBL/GenBank/DDBJ databases">
        <title>Proteogenomics of the novel Dehalobacterium formicoaceticum strain EZ94 highlights a key role of methyltransferases during anaerobic dichloromethane degradation.</title>
        <authorList>
            <person name="Wasmund K."/>
        </authorList>
    </citation>
    <scope>NUCLEOTIDE SEQUENCE [LARGE SCALE GENOMIC DNA]</scope>
    <source>
        <strain evidence="2 3">EZ94</strain>
    </source>
</reference>
<dbReference type="CDD" id="cd02028">
    <property type="entry name" value="UMPK_like"/>
    <property type="match status" value="1"/>
</dbReference>
<protein>
    <submittedName>
        <fullName evidence="2">Nucleoside kinase</fullName>
    </submittedName>
</protein>
<evidence type="ECO:0000313" key="2">
    <source>
        <dbReference type="EMBL" id="MCR6545613.1"/>
    </source>
</evidence>
<dbReference type="Proteomes" id="UP001524944">
    <property type="component" value="Unassembled WGS sequence"/>
</dbReference>
<dbReference type="GO" id="GO:0016301">
    <property type="term" value="F:kinase activity"/>
    <property type="evidence" value="ECO:0007669"/>
    <property type="project" value="UniProtKB-KW"/>
</dbReference>
<dbReference type="Pfam" id="PF00485">
    <property type="entry name" value="PRK"/>
    <property type="match status" value="1"/>
</dbReference>
<accession>A0ABT1Y411</accession>
<proteinExistence type="predicted"/>
<evidence type="ECO:0000259" key="1">
    <source>
        <dbReference type="Pfam" id="PF00485"/>
    </source>
</evidence>
<keyword evidence="3" id="KW-1185">Reference proteome</keyword>
<dbReference type="RefSeq" id="WP_089609126.1">
    <property type="nucleotide sequence ID" value="NZ_CP022121.1"/>
</dbReference>
<feature type="domain" description="Phosphoribulokinase/uridine kinase" evidence="1">
    <location>
        <begin position="196"/>
        <end position="393"/>
    </location>
</feature>
<comment type="caution">
    <text evidence="2">The sequence shown here is derived from an EMBL/GenBank/DDBJ whole genome shotgun (WGS) entry which is preliminary data.</text>
</comment>
<dbReference type="PANTHER" id="PTHR10285">
    <property type="entry name" value="URIDINE KINASE"/>
    <property type="match status" value="1"/>
</dbReference>
<keyword evidence="2" id="KW-0808">Transferase</keyword>
<sequence length="460" mass="53074">MQETHLNLSRQTVKLILIKTVQDLFPDDTLKIAYSIPEGVFCRLLNSALSIREVKQLNLKLQEEVRQDLKISLLKYEHGYYHYQINDRIIKTIYPAHDHTSLVEPFQVIPFYDGFIVNFSQRDQDLPLILPEKLAATYEESQKGLENINLELVSDINEYISSGRTLELISLAEALQEKKIVNIADMILSQRRRIRVILISGPSSSGKTSFTRRLAIQLRVNGLKPISLGVDDYFVEREQTPRDENGNYDFDTIKALDVALLQKHIKELIKGETVETPLFDFLTGTRKKETKTMRLNDDEILIIEGIHALNPKLIPSGNKNVFYKIYISALFELNVDLINRTPTTEVRMIRRMVRDARSRGFSPENTLKQWPSVRRGENNNVFKYQEEADVMINSSLIYEMNALSALAPPILEEIKKDSPYYDIKERLISLLSFFQPMDTAQIPFNSILREFIGNSICFPE</sequence>
<keyword evidence="2" id="KW-0418">Kinase</keyword>
<evidence type="ECO:0000313" key="3">
    <source>
        <dbReference type="Proteomes" id="UP001524944"/>
    </source>
</evidence>